<evidence type="ECO:0000259" key="5">
    <source>
        <dbReference type="Pfam" id="PF03328"/>
    </source>
</evidence>
<dbReference type="InterPro" id="IPR005000">
    <property type="entry name" value="Aldolase/citrate-lyase_domain"/>
</dbReference>
<feature type="domain" description="HpcH/HpaI aldolase/citrate lyase" evidence="5">
    <location>
        <begin position="11"/>
        <end position="209"/>
    </location>
</feature>
<evidence type="ECO:0000256" key="4">
    <source>
        <dbReference type="ARBA" id="ARBA00022842"/>
    </source>
</evidence>
<dbReference type="Gene3D" id="3.20.20.60">
    <property type="entry name" value="Phosphoenolpyruvate-binding domains"/>
    <property type="match status" value="1"/>
</dbReference>
<dbReference type="PANTHER" id="PTHR32308">
    <property type="entry name" value="LYASE BETA SUBUNIT, PUTATIVE (AFU_ORTHOLOGUE AFUA_4G13030)-RELATED"/>
    <property type="match status" value="1"/>
</dbReference>
<protein>
    <submittedName>
        <fullName evidence="6">CoA ester lyase</fullName>
    </submittedName>
</protein>
<keyword evidence="4" id="KW-0460">Magnesium</keyword>
<dbReference type="PANTHER" id="PTHR32308:SF10">
    <property type="entry name" value="CITRATE LYASE SUBUNIT BETA"/>
    <property type="match status" value="1"/>
</dbReference>
<sequence length="262" mass="27607">MSANLFGRPAVLFLPASRASAIRKARESAADIVFLDLEDAVAPEQKEEARAAAATAAREPWRVPLAIRVNAHGSAWHRKDLEAATFADLVIVPRVEDPAVIAEVAAATGRPVAAMIETPKGVRRCWEIAEVAAALIAGTNDLAATLRLPTGAGRAPLTTALQTIVLAARAAGRPCFDGVYNKLDDAEGLAAEAAEGRAFGFDGKTLIHPDQIAPCKAAWAPTPAEIARAERLVAAASGGAQRFEGEMIERMHVEAAERLLAR</sequence>
<keyword evidence="6" id="KW-0456">Lyase</keyword>
<evidence type="ECO:0000256" key="2">
    <source>
        <dbReference type="ARBA" id="ARBA00005568"/>
    </source>
</evidence>
<dbReference type="Proteomes" id="UP001500235">
    <property type="component" value="Unassembled WGS sequence"/>
</dbReference>
<gene>
    <name evidence="6" type="ORF">GCM10022280_11320</name>
</gene>
<evidence type="ECO:0000313" key="7">
    <source>
        <dbReference type="Proteomes" id="UP001500235"/>
    </source>
</evidence>
<accession>A0ABP7SQJ8</accession>
<comment type="caution">
    <text evidence="6">The sequence shown here is derived from an EMBL/GenBank/DDBJ whole genome shotgun (WGS) entry which is preliminary data.</text>
</comment>
<dbReference type="Pfam" id="PF03328">
    <property type="entry name" value="HpcH_HpaI"/>
    <property type="match status" value="1"/>
</dbReference>
<evidence type="ECO:0000313" key="6">
    <source>
        <dbReference type="EMBL" id="GAA4014568.1"/>
    </source>
</evidence>
<comment type="cofactor">
    <cofactor evidence="1">
        <name>Mg(2+)</name>
        <dbReference type="ChEBI" id="CHEBI:18420"/>
    </cofactor>
</comment>
<dbReference type="GO" id="GO:0016829">
    <property type="term" value="F:lyase activity"/>
    <property type="evidence" value="ECO:0007669"/>
    <property type="project" value="UniProtKB-KW"/>
</dbReference>
<dbReference type="SUPFAM" id="SSF51621">
    <property type="entry name" value="Phosphoenolpyruvate/pyruvate domain"/>
    <property type="match status" value="1"/>
</dbReference>
<name>A0ABP7SQJ8_9SPHN</name>
<keyword evidence="7" id="KW-1185">Reference proteome</keyword>
<dbReference type="PIRSF" id="PIRSF015582">
    <property type="entry name" value="Cit_lyase_B"/>
    <property type="match status" value="1"/>
</dbReference>
<dbReference type="EMBL" id="BAABBQ010000001">
    <property type="protein sequence ID" value="GAA4014568.1"/>
    <property type="molecule type" value="Genomic_DNA"/>
</dbReference>
<proteinExistence type="inferred from homology"/>
<reference evidence="7" key="1">
    <citation type="journal article" date="2019" name="Int. J. Syst. Evol. Microbiol.">
        <title>The Global Catalogue of Microorganisms (GCM) 10K type strain sequencing project: providing services to taxonomists for standard genome sequencing and annotation.</title>
        <authorList>
            <consortium name="The Broad Institute Genomics Platform"/>
            <consortium name="The Broad Institute Genome Sequencing Center for Infectious Disease"/>
            <person name="Wu L."/>
            <person name="Ma J."/>
        </authorList>
    </citation>
    <scope>NUCLEOTIDE SEQUENCE [LARGE SCALE GENOMIC DNA]</scope>
    <source>
        <strain evidence="7">JCM 17563</strain>
    </source>
</reference>
<comment type="similarity">
    <text evidence="2">Belongs to the HpcH/HpaI aldolase family.</text>
</comment>
<dbReference type="InterPro" id="IPR040442">
    <property type="entry name" value="Pyrv_kinase-like_dom_sf"/>
</dbReference>
<dbReference type="RefSeq" id="WP_344706404.1">
    <property type="nucleotide sequence ID" value="NZ_BAABBQ010000001.1"/>
</dbReference>
<keyword evidence="3" id="KW-0479">Metal-binding</keyword>
<dbReference type="InterPro" id="IPR015813">
    <property type="entry name" value="Pyrv/PenolPyrv_kinase-like_dom"/>
</dbReference>
<evidence type="ECO:0000256" key="1">
    <source>
        <dbReference type="ARBA" id="ARBA00001946"/>
    </source>
</evidence>
<evidence type="ECO:0000256" key="3">
    <source>
        <dbReference type="ARBA" id="ARBA00022723"/>
    </source>
</evidence>
<dbReference type="InterPro" id="IPR011206">
    <property type="entry name" value="Citrate_lyase_beta/mcl1/mcl2"/>
</dbReference>
<organism evidence="6 7">
    <name type="scientific">Sphingomonas swuensis</name>
    <dbReference type="NCBI Taxonomy" id="977800"/>
    <lineage>
        <taxon>Bacteria</taxon>
        <taxon>Pseudomonadati</taxon>
        <taxon>Pseudomonadota</taxon>
        <taxon>Alphaproteobacteria</taxon>
        <taxon>Sphingomonadales</taxon>
        <taxon>Sphingomonadaceae</taxon>
        <taxon>Sphingomonas</taxon>
    </lineage>
</organism>